<dbReference type="EMBL" id="JAQMTU010000070">
    <property type="protein sequence ID" value="MDB9487214.1"/>
    <property type="molecule type" value="Genomic_DNA"/>
</dbReference>
<sequence length="48" mass="5190">MNEVTRTGNSLLKLKVARNWGIGRNSDSVDHPQSPDSILVANSQIAKA</sequence>
<organism evidence="2 3">
    <name type="scientific">Dolichospermum circinale CS-537/01</name>
    <dbReference type="NCBI Taxonomy" id="3021739"/>
    <lineage>
        <taxon>Bacteria</taxon>
        <taxon>Bacillati</taxon>
        <taxon>Cyanobacteriota</taxon>
        <taxon>Cyanophyceae</taxon>
        <taxon>Nostocales</taxon>
        <taxon>Aphanizomenonaceae</taxon>
        <taxon>Dolichospermum</taxon>
        <taxon>Dolichospermum circinale</taxon>
    </lineage>
</organism>
<dbReference type="RefSeq" id="WP_155963778.1">
    <property type="nucleotide sequence ID" value="NZ_JAQMTU010000070.1"/>
</dbReference>
<evidence type="ECO:0000256" key="1">
    <source>
        <dbReference type="SAM" id="MobiDB-lite"/>
    </source>
</evidence>
<gene>
    <name evidence="2" type="ORF">PN492_11765</name>
</gene>
<evidence type="ECO:0000313" key="3">
    <source>
        <dbReference type="Proteomes" id="UP001212123"/>
    </source>
</evidence>
<name>A0ABT5A5L6_9CYAN</name>
<evidence type="ECO:0000313" key="2">
    <source>
        <dbReference type="EMBL" id="MDB9487214.1"/>
    </source>
</evidence>
<comment type="caution">
    <text evidence="2">The sequence shown here is derived from an EMBL/GenBank/DDBJ whole genome shotgun (WGS) entry which is preliminary data.</text>
</comment>
<proteinExistence type="predicted"/>
<accession>A0ABT5A5L6</accession>
<feature type="compositionally biased region" description="Polar residues" evidence="1">
    <location>
        <begin position="34"/>
        <end position="48"/>
    </location>
</feature>
<reference evidence="2 3" key="1">
    <citation type="submission" date="2023-01" db="EMBL/GenBank/DDBJ databases">
        <title>Genomes from the Australian National Cyanobacteria Reference Collection.</title>
        <authorList>
            <person name="Willis A."/>
            <person name="Lee E.M.F."/>
        </authorList>
    </citation>
    <scope>NUCLEOTIDE SEQUENCE [LARGE SCALE GENOMIC DNA]</scope>
    <source>
        <strain evidence="2 3">CS-537/01</strain>
    </source>
</reference>
<feature type="region of interest" description="Disordered" evidence="1">
    <location>
        <begin position="23"/>
        <end position="48"/>
    </location>
</feature>
<protein>
    <recommendedName>
        <fullName evidence="4">Transposase</fullName>
    </recommendedName>
</protein>
<evidence type="ECO:0008006" key="4">
    <source>
        <dbReference type="Google" id="ProtNLM"/>
    </source>
</evidence>
<dbReference type="Proteomes" id="UP001212123">
    <property type="component" value="Unassembled WGS sequence"/>
</dbReference>
<keyword evidence="3" id="KW-1185">Reference proteome</keyword>